<name>A0ABW1NSP3_9ACTN</name>
<dbReference type="RefSeq" id="WP_380761037.1">
    <property type="nucleotide sequence ID" value="NZ_JBHSRF010000078.1"/>
</dbReference>
<protein>
    <recommendedName>
        <fullName evidence="3">Tetratricopeptide repeat protein</fullName>
    </recommendedName>
</protein>
<reference evidence="2" key="1">
    <citation type="journal article" date="2019" name="Int. J. Syst. Evol. Microbiol.">
        <title>The Global Catalogue of Microorganisms (GCM) 10K type strain sequencing project: providing services to taxonomists for standard genome sequencing and annotation.</title>
        <authorList>
            <consortium name="The Broad Institute Genomics Platform"/>
            <consortium name="The Broad Institute Genome Sequencing Center for Infectious Disease"/>
            <person name="Wu L."/>
            <person name="Ma J."/>
        </authorList>
    </citation>
    <scope>NUCLEOTIDE SEQUENCE [LARGE SCALE GENOMIC DNA]</scope>
    <source>
        <strain evidence="2">JCM 30346</strain>
    </source>
</reference>
<sequence>MTRDETMNVSGEPPEPDRMRIDAQVHDRARMYVANRDLTINTAPAAEDPFLQGVTYLQRKQYSLATTALELATRDPRNSARAHFLLAVALLDGRRPRLHQNGRRGIKRIERELEQALSRSPDHAGALLLWAIIKEDYYQGNHYDFSPPPPGELLSSALGALDAADEANDEDVAAILTHVEAGGSSVRRFLEEHFQRKKEQ</sequence>
<dbReference type="EMBL" id="JBHSRF010000078">
    <property type="protein sequence ID" value="MFC6086145.1"/>
    <property type="molecule type" value="Genomic_DNA"/>
</dbReference>
<gene>
    <name evidence="1" type="ORF">ACFP1K_33605</name>
</gene>
<keyword evidence="2" id="KW-1185">Reference proteome</keyword>
<organism evidence="1 2">
    <name type="scientific">Sphaerisporangium aureirubrum</name>
    <dbReference type="NCBI Taxonomy" id="1544736"/>
    <lineage>
        <taxon>Bacteria</taxon>
        <taxon>Bacillati</taxon>
        <taxon>Actinomycetota</taxon>
        <taxon>Actinomycetes</taxon>
        <taxon>Streptosporangiales</taxon>
        <taxon>Streptosporangiaceae</taxon>
        <taxon>Sphaerisporangium</taxon>
    </lineage>
</organism>
<evidence type="ECO:0000313" key="2">
    <source>
        <dbReference type="Proteomes" id="UP001596137"/>
    </source>
</evidence>
<proteinExistence type="predicted"/>
<evidence type="ECO:0008006" key="3">
    <source>
        <dbReference type="Google" id="ProtNLM"/>
    </source>
</evidence>
<accession>A0ABW1NSP3</accession>
<dbReference type="SUPFAM" id="SSF48452">
    <property type="entry name" value="TPR-like"/>
    <property type="match status" value="1"/>
</dbReference>
<dbReference type="Proteomes" id="UP001596137">
    <property type="component" value="Unassembled WGS sequence"/>
</dbReference>
<dbReference type="InterPro" id="IPR011990">
    <property type="entry name" value="TPR-like_helical_dom_sf"/>
</dbReference>
<dbReference type="Gene3D" id="1.25.40.10">
    <property type="entry name" value="Tetratricopeptide repeat domain"/>
    <property type="match status" value="1"/>
</dbReference>
<evidence type="ECO:0000313" key="1">
    <source>
        <dbReference type="EMBL" id="MFC6086145.1"/>
    </source>
</evidence>
<comment type="caution">
    <text evidence="1">The sequence shown here is derived from an EMBL/GenBank/DDBJ whole genome shotgun (WGS) entry which is preliminary data.</text>
</comment>